<evidence type="ECO:0008006" key="3">
    <source>
        <dbReference type="Google" id="ProtNLM"/>
    </source>
</evidence>
<dbReference type="Proteomes" id="UP000244527">
    <property type="component" value="Chromosome"/>
</dbReference>
<name>A0A2S1LAM6_9FLAO</name>
<dbReference type="OrthoDB" id="2599194at2"/>
<reference evidence="1 2" key="1">
    <citation type="submission" date="2017-04" db="EMBL/GenBank/DDBJ databases">
        <title>Compelte genome sequence of WV33.</title>
        <authorList>
            <person name="Lee P.C."/>
        </authorList>
    </citation>
    <scope>NUCLEOTIDE SEQUENCE [LARGE SCALE GENOMIC DNA]</scope>
    <source>
        <strain evidence="1 2">WV33</strain>
    </source>
</reference>
<evidence type="ECO:0000313" key="2">
    <source>
        <dbReference type="Proteomes" id="UP000244527"/>
    </source>
</evidence>
<dbReference type="EMBL" id="CP020918">
    <property type="protein sequence ID" value="AWG20738.1"/>
    <property type="molecule type" value="Genomic_DNA"/>
</dbReference>
<proteinExistence type="predicted"/>
<organism evidence="1 2">
    <name type="scientific">Flavobacterium faecale</name>
    <dbReference type="NCBI Taxonomy" id="1355330"/>
    <lineage>
        <taxon>Bacteria</taxon>
        <taxon>Pseudomonadati</taxon>
        <taxon>Bacteroidota</taxon>
        <taxon>Flavobacteriia</taxon>
        <taxon>Flavobacteriales</taxon>
        <taxon>Flavobacteriaceae</taxon>
        <taxon>Flavobacterium</taxon>
    </lineage>
</organism>
<keyword evidence="2" id="KW-1185">Reference proteome</keyword>
<protein>
    <recommendedName>
        <fullName evidence="3">DUF1569 domain-containing protein</fullName>
    </recommendedName>
</protein>
<evidence type="ECO:0000313" key="1">
    <source>
        <dbReference type="EMBL" id="AWG20738.1"/>
    </source>
</evidence>
<dbReference type="AlphaFoldDB" id="A0A2S1LAM6"/>
<dbReference type="KEGG" id="ffa:FFWV33_03875"/>
<sequence>MKNIFEKTVVTEIENRINQLQPVSTAKWGKMNVSQMLAHCNITYEMVFEDKHPKPKAIQKWLLKTFVKKVVVGDKPYTKNGRTAPVFVITTNKNFKLEKDRLIAHLQKTASLGASFFDGKESHSFGQLTQEEWNNMFYKHLEHHLTQFGV</sequence>
<dbReference type="InterPro" id="IPR011463">
    <property type="entry name" value="DUF1569"/>
</dbReference>
<gene>
    <name evidence="1" type="ORF">FFWV33_03875</name>
</gene>
<dbReference type="RefSeq" id="WP_108739695.1">
    <property type="nucleotide sequence ID" value="NZ_CP020918.1"/>
</dbReference>
<dbReference type="Pfam" id="PF07606">
    <property type="entry name" value="DUF1569"/>
    <property type="match status" value="1"/>
</dbReference>
<accession>A0A2S1LAM6</accession>